<organism evidence="2 3">
    <name type="scientific">Diplogelasinospora grovesii</name>
    <dbReference type="NCBI Taxonomy" id="303347"/>
    <lineage>
        <taxon>Eukaryota</taxon>
        <taxon>Fungi</taxon>
        <taxon>Dikarya</taxon>
        <taxon>Ascomycota</taxon>
        <taxon>Pezizomycotina</taxon>
        <taxon>Sordariomycetes</taxon>
        <taxon>Sordariomycetidae</taxon>
        <taxon>Sordariales</taxon>
        <taxon>Diplogelasinosporaceae</taxon>
        <taxon>Diplogelasinospora</taxon>
    </lineage>
</organism>
<dbReference type="InterPro" id="IPR001447">
    <property type="entry name" value="Arylamine_N-AcTrfase"/>
</dbReference>
<evidence type="ECO:0000313" key="3">
    <source>
        <dbReference type="Proteomes" id="UP001303473"/>
    </source>
</evidence>
<evidence type="ECO:0000313" key="2">
    <source>
        <dbReference type="EMBL" id="KAK3942225.1"/>
    </source>
</evidence>
<name>A0AAN6NB80_9PEZI</name>
<reference evidence="3" key="1">
    <citation type="journal article" date="2023" name="Mol. Phylogenet. Evol.">
        <title>Genome-scale phylogeny and comparative genomics of the fungal order Sordariales.</title>
        <authorList>
            <person name="Hensen N."/>
            <person name="Bonometti L."/>
            <person name="Westerberg I."/>
            <person name="Brannstrom I.O."/>
            <person name="Guillou S."/>
            <person name="Cros-Aarteil S."/>
            <person name="Calhoun S."/>
            <person name="Haridas S."/>
            <person name="Kuo A."/>
            <person name="Mondo S."/>
            <person name="Pangilinan J."/>
            <person name="Riley R."/>
            <person name="LaButti K."/>
            <person name="Andreopoulos B."/>
            <person name="Lipzen A."/>
            <person name="Chen C."/>
            <person name="Yan M."/>
            <person name="Daum C."/>
            <person name="Ng V."/>
            <person name="Clum A."/>
            <person name="Steindorff A."/>
            <person name="Ohm R.A."/>
            <person name="Martin F."/>
            <person name="Silar P."/>
            <person name="Natvig D.O."/>
            <person name="Lalanne C."/>
            <person name="Gautier V."/>
            <person name="Ament-Velasquez S.L."/>
            <person name="Kruys A."/>
            <person name="Hutchinson M.I."/>
            <person name="Powell A.J."/>
            <person name="Barry K."/>
            <person name="Miller A.N."/>
            <person name="Grigoriev I.V."/>
            <person name="Debuchy R."/>
            <person name="Gladieux P."/>
            <person name="Hiltunen Thoren M."/>
            <person name="Johannesson H."/>
        </authorList>
    </citation>
    <scope>NUCLEOTIDE SEQUENCE [LARGE SCALE GENOMIC DNA]</scope>
    <source>
        <strain evidence="3">CBS 340.73</strain>
    </source>
</reference>
<gene>
    <name evidence="2" type="ORF">QBC46DRAFT_380322</name>
</gene>
<dbReference type="PANTHER" id="PTHR11786">
    <property type="entry name" value="N-HYDROXYARYLAMINE O-ACETYLTRANSFERASE"/>
    <property type="match status" value="1"/>
</dbReference>
<evidence type="ECO:0000256" key="1">
    <source>
        <dbReference type="ARBA" id="ARBA00006547"/>
    </source>
</evidence>
<dbReference type="PANTHER" id="PTHR11786:SF0">
    <property type="entry name" value="ARYLAMINE N-ACETYLTRANSFERASE 4-RELATED"/>
    <property type="match status" value="1"/>
</dbReference>
<dbReference type="InterPro" id="IPR053710">
    <property type="entry name" value="Arylamine_NAT_domain_sf"/>
</dbReference>
<dbReference type="SUPFAM" id="SSF54001">
    <property type="entry name" value="Cysteine proteinases"/>
    <property type="match status" value="1"/>
</dbReference>
<dbReference type="Proteomes" id="UP001303473">
    <property type="component" value="Unassembled WGS sequence"/>
</dbReference>
<protein>
    <submittedName>
        <fullName evidence="2">Arylamine N-acetyltransferase, pineal gland isozyme NAT-10</fullName>
    </submittedName>
</protein>
<dbReference type="GO" id="GO:0016407">
    <property type="term" value="F:acetyltransferase activity"/>
    <property type="evidence" value="ECO:0007669"/>
    <property type="project" value="InterPro"/>
</dbReference>
<proteinExistence type="inferred from homology"/>
<accession>A0AAN6NB80</accession>
<dbReference type="Pfam" id="PF00797">
    <property type="entry name" value="Acetyltransf_2"/>
    <property type="match status" value="1"/>
</dbReference>
<dbReference type="EMBL" id="MU853775">
    <property type="protein sequence ID" value="KAK3942225.1"/>
    <property type="molecule type" value="Genomic_DNA"/>
</dbReference>
<dbReference type="Gene3D" id="3.30.2140.20">
    <property type="match status" value="1"/>
</dbReference>
<comment type="caution">
    <text evidence="2">The sequence shown here is derived from an EMBL/GenBank/DDBJ whole genome shotgun (WGS) entry which is preliminary data.</text>
</comment>
<sequence>MSLHDSAYSPAQLAEYLNHVGLPQSFHPSSNPVLDATYLNTLFAHQITTIPYDNLSIHYSPSHSISLDPQVLFHKLISSKRGRGGYCMENSILFHHILRCIGFDIYMSGVRVRPRTNGIPGGDYGGWVHLVNIVTLPDGSRYALDAGFGGDGPTIPMPLVENLSHHNSIGTQEIRLIRDYIPNQRYRQRDEDKLWIYQYRNGSDREWLSFYAFPEWEFTEADFGVVNHFTHTSPDSFQTFTTLVIKFLPTQEPVEGEGVYGGKRKVGGKIMLVQGEVKQNVTGRTELVKTCKTEQERLEALKEYFGIVLTQEEAEAIKGRSVELGATVAMTG</sequence>
<comment type="similarity">
    <text evidence="1">Belongs to the arylamine N-acetyltransferase family.</text>
</comment>
<keyword evidence="3" id="KW-1185">Reference proteome</keyword>
<dbReference type="AlphaFoldDB" id="A0AAN6NB80"/>
<dbReference type="InterPro" id="IPR038765">
    <property type="entry name" value="Papain-like_cys_pep_sf"/>
</dbReference>